<evidence type="ECO:0000313" key="4">
    <source>
        <dbReference type="Proteomes" id="UP000823388"/>
    </source>
</evidence>
<reference evidence="3" key="1">
    <citation type="submission" date="2020-05" db="EMBL/GenBank/DDBJ databases">
        <title>WGS assembly of Panicum virgatum.</title>
        <authorList>
            <person name="Lovell J.T."/>
            <person name="Jenkins J."/>
            <person name="Shu S."/>
            <person name="Juenger T.E."/>
            <person name="Schmutz J."/>
        </authorList>
    </citation>
    <scope>NUCLEOTIDE SEQUENCE</scope>
    <source>
        <strain evidence="3">AP13</strain>
    </source>
</reference>
<evidence type="ECO:0000256" key="2">
    <source>
        <dbReference type="SAM" id="SignalP"/>
    </source>
</evidence>
<evidence type="ECO:0008006" key="5">
    <source>
        <dbReference type="Google" id="ProtNLM"/>
    </source>
</evidence>
<organism evidence="3 4">
    <name type="scientific">Panicum virgatum</name>
    <name type="common">Blackwell switchgrass</name>
    <dbReference type="NCBI Taxonomy" id="38727"/>
    <lineage>
        <taxon>Eukaryota</taxon>
        <taxon>Viridiplantae</taxon>
        <taxon>Streptophyta</taxon>
        <taxon>Embryophyta</taxon>
        <taxon>Tracheophyta</taxon>
        <taxon>Spermatophyta</taxon>
        <taxon>Magnoliopsida</taxon>
        <taxon>Liliopsida</taxon>
        <taxon>Poales</taxon>
        <taxon>Poaceae</taxon>
        <taxon>PACMAD clade</taxon>
        <taxon>Panicoideae</taxon>
        <taxon>Panicodae</taxon>
        <taxon>Paniceae</taxon>
        <taxon>Panicinae</taxon>
        <taxon>Panicum</taxon>
        <taxon>Panicum sect. Hiantes</taxon>
    </lineage>
</organism>
<comment type="caution">
    <text evidence="3">The sequence shown here is derived from an EMBL/GenBank/DDBJ whole genome shotgun (WGS) entry which is preliminary data.</text>
</comment>
<gene>
    <name evidence="3" type="ORF">PVAP13_5NG250600</name>
</gene>
<evidence type="ECO:0000313" key="3">
    <source>
        <dbReference type="EMBL" id="KAG2589058.1"/>
    </source>
</evidence>
<evidence type="ECO:0000256" key="1">
    <source>
        <dbReference type="SAM" id="MobiDB-lite"/>
    </source>
</evidence>
<keyword evidence="2" id="KW-0732">Signal</keyword>
<dbReference type="Proteomes" id="UP000823388">
    <property type="component" value="Chromosome 5N"/>
</dbReference>
<feature type="chain" id="PRO_5035881105" description="Secreted protein" evidence="2">
    <location>
        <begin position="29"/>
        <end position="92"/>
    </location>
</feature>
<accession>A0A8T0RWC4</accession>
<proteinExistence type="predicted"/>
<feature type="region of interest" description="Disordered" evidence="1">
    <location>
        <begin position="73"/>
        <end position="92"/>
    </location>
</feature>
<dbReference type="EMBL" id="CM029046">
    <property type="protein sequence ID" value="KAG2589058.1"/>
    <property type="molecule type" value="Genomic_DNA"/>
</dbReference>
<protein>
    <recommendedName>
        <fullName evidence="5">Secreted protein</fullName>
    </recommendedName>
</protein>
<name>A0A8T0RWC4_PANVG</name>
<dbReference type="AlphaFoldDB" id="A0A8T0RWC4"/>
<dbReference type="PROSITE" id="PS51257">
    <property type="entry name" value="PROKAR_LIPOPROTEIN"/>
    <property type="match status" value="1"/>
</dbReference>
<sequence>MVIQDKHAYQALAIFLVFLGCIATQGQGQASLAYPCEWSPHHQYCNPPWCYCCPTTNNRCFKSSQECWANCPRSRSSQQKGASMLPSTRKIV</sequence>
<feature type="signal peptide" evidence="2">
    <location>
        <begin position="1"/>
        <end position="28"/>
    </location>
</feature>
<keyword evidence="4" id="KW-1185">Reference proteome</keyword>